<sequence>MGATNGVAASGAGGVKDRRKHFRIPVRLPAHVTELDEHQSYAASLVDLSLRGLGIQSLAARSPQPGTRVLLGVALNGDVVNVTGTICWTSLELKTPEDKPRCGIQLDEELQARIPVRYAIKICEEFDGEVERARRLRERFPLIAHGIRETYPWSLWGRVVGALSEAAQSHWASCAARVELSAYRAEKLRSSQVADPEAVDRIVEDLKRTGSNLRALATMFRAIRDKHLALSQNSGYLVDLEQAISDSVKSLQEALAGLTEAPLPAIMYEKSPLPLVFGKHRDFVVCFDGLLAFSFRSAFYNKGSRILVQSRVDDHQLILSILEDGARALDRNLLELTPEGILDLESFSQRDLRAALWLYCALVALEDHEPRLQVRSESGRNQLRLVLPLEPTIKKPTQATRSS</sequence>
<reference evidence="2 3" key="1">
    <citation type="submission" date="2017-04" db="EMBL/GenBank/DDBJ databases">
        <authorList>
            <person name="Afonso C.L."/>
            <person name="Miller P.J."/>
            <person name="Scott M.A."/>
            <person name="Spackman E."/>
            <person name="Goraichik I."/>
            <person name="Dimitrov K.M."/>
            <person name="Suarez D.L."/>
            <person name="Swayne D.E."/>
        </authorList>
    </citation>
    <scope>NUCLEOTIDE SEQUENCE [LARGE SCALE GENOMIC DNA]</scope>
    <source>
        <strain evidence="2 3">DSM 13146</strain>
    </source>
</reference>
<feature type="domain" description="PilZ" evidence="1">
    <location>
        <begin position="17"/>
        <end position="109"/>
    </location>
</feature>
<dbReference type="Proteomes" id="UP000192783">
    <property type="component" value="Unassembled WGS sequence"/>
</dbReference>
<dbReference type="InterPro" id="IPR009875">
    <property type="entry name" value="PilZ_domain"/>
</dbReference>
<organism evidence="2 3">
    <name type="scientific">Desulfacinum hydrothermale DSM 13146</name>
    <dbReference type="NCBI Taxonomy" id="1121390"/>
    <lineage>
        <taxon>Bacteria</taxon>
        <taxon>Pseudomonadati</taxon>
        <taxon>Thermodesulfobacteriota</taxon>
        <taxon>Syntrophobacteria</taxon>
        <taxon>Syntrophobacterales</taxon>
        <taxon>Syntrophobacteraceae</taxon>
        <taxon>Desulfacinum</taxon>
    </lineage>
</organism>
<dbReference type="Pfam" id="PF07238">
    <property type="entry name" value="PilZ"/>
    <property type="match status" value="1"/>
</dbReference>
<protein>
    <submittedName>
        <fullName evidence="2">PilZ domain-containing protein</fullName>
    </submittedName>
</protein>
<dbReference type="EMBL" id="FWXF01000016">
    <property type="protein sequence ID" value="SMC26413.1"/>
    <property type="molecule type" value="Genomic_DNA"/>
</dbReference>
<evidence type="ECO:0000313" key="2">
    <source>
        <dbReference type="EMBL" id="SMC26413.1"/>
    </source>
</evidence>
<keyword evidence="3" id="KW-1185">Reference proteome</keyword>
<dbReference type="Gene3D" id="2.40.10.220">
    <property type="entry name" value="predicted glycosyltransferase like domains"/>
    <property type="match status" value="1"/>
</dbReference>
<dbReference type="SUPFAM" id="SSF141371">
    <property type="entry name" value="PilZ domain-like"/>
    <property type="match status" value="1"/>
</dbReference>
<gene>
    <name evidence="2" type="ORF">SAMN02746041_02633</name>
</gene>
<proteinExistence type="predicted"/>
<dbReference type="AlphaFoldDB" id="A0A1W1XR25"/>
<name>A0A1W1XR25_9BACT</name>
<dbReference type="GO" id="GO:0035438">
    <property type="term" value="F:cyclic-di-GMP binding"/>
    <property type="evidence" value="ECO:0007669"/>
    <property type="project" value="InterPro"/>
</dbReference>
<dbReference type="RefSeq" id="WP_170920601.1">
    <property type="nucleotide sequence ID" value="NZ_FWXF01000016.1"/>
</dbReference>
<evidence type="ECO:0000313" key="3">
    <source>
        <dbReference type="Proteomes" id="UP000192783"/>
    </source>
</evidence>
<evidence type="ECO:0000259" key="1">
    <source>
        <dbReference type="Pfam" id="PF07238"/>
    </source>
</evidence>
<accession>A0A1W1XR25</accession>